<accession>A0AAD6W8J4</accession>
<evidence type="ECO:0000256" key="1">
    <source>
        <dbReference type="SAM" id="Phobius"/>
    </source>
</evidence>
<keyword evidence="3" id="KW-1185">Reference proteome</keyword>
<evidence type="ECO:0000313" key="2">
    <source>
        <dbReference type="EMBL" id="KAJ7003218.1"/>
    </source>
</evidence>
<sequence>MPVLAAMEFASGMGFSGKKENIDGERERAAFIKGAKEGLCGRVGVKIESEVLREFLAIPRRLLWGTILLVLQLFFYLSTNRTRIFTSFSFFTQRKNHYVN</sequence>
<dbReference type="EMBL" id="JAQIZT010000003">
    <property type="protein sequence ID" value="KAJ7003218.1"/>
    <property type="molecule type" value="Genomic_DNA"/>
</dbReference>
<evidence type="ECO:0000313" key="3">
    <source>
        <dbReference type="Proteomes" id="UP001164929"/>
    </source>
</evidence>
<keyword evidence="1" id="KW-0812">Transmembrane</keyword>
<reference evidence="2" key="1">
    <citation type="journal article" date="2023" name="Mol. Ecol. Resour.">
        <title>Chromosome-level genome assembly of a triploid poplar Populus alba 'Berolinensis'.</title>
        <authorList>
            <person name="Chen S."/>
            <person name="Yu Y."/>
            <person name="Wang X."/>
            <person name="Wang S."/>
            <person name="Zhang T."/>
            <person name="Zhou Y."/>
            <person name="He R."/>
            <person name="Meng N."/>
            <person name="Wang Y."/>
            <person name="Liu W."/>
            <person name="Liu Z."/>
            <person name="Liu J."/>
            <person name="Guo Q."/>
            <person name="Huang H."/>
            <person name="Sederoff R.R."/>
            <person name="Wang G."/>
            <person name="Qu G."/>
            <person name="Chen S."/>
        </authorList>
    </citation>
    <scope>NUCLEOTIDE SEQUENCE</scope>
    <source>
        <strain evidence="2">SC-2020</strain>
    </source>
</reference>
<gene>
    <name evidence="2" type="ORF">NC653_008456</name>
</gene>
<comment type="caution">
    <text evidence="2">The sequence shown here is derived from an EMBL/GenBank/DDBJ whole genome shotgun (WGS) entry which is preliminary data.</text>
</comment>
<protein>
    <submittedName>
        <fullName evidence="2">Uncharacterized protein</fullName>
    </submittedName>
</protein>
<dbReference type="Proteomes" id="UP001164929">
    <property type="component" value="Chromosome 3"/>
</dbReference>
<feature type="transmembrane region" description="Helical" evidence="1">
    <location>
        <begin position="62"/>
        <end position="79"/>
    </location>
</feature>
<dbReference type="AlphaFoldDB" id="A0AAD6W8J4"/>
<keyword evidence="1" id="KW-0472">Membrane</keyword>
<proteinExistence type="predicted"/>
<name>A0AAD6W8J4_9ROSI</name>
<organism evidence="2 3">
    <name type="scientific">Populus alba x Populus x berolinensis</name>
    <dbReference type="NCBI Taxonomy" id="444605"/>
    <lineage>
        <taxon>Eukaryota</taxon>
        <taxon>Viridiplantae</taxon>
        <taxon>Streptophyta</taxon>
        <taxon>Embryophyta</taxon>
        <taxon>Tracheophyta</taxon>
        <taxon>Spermatophyta</taxon>
        <taxon>Magnoliopsida</taxon>
        <taxon>eudicotyledons</taxon>
        <taxon>Gunneridae</taxon>
        <taxon>Pentapetalae</taxon>
        <taxon>rosids</taxon>
        <taxon>fabids</taxon>
        <taxon>Malpighiales</taxon>
        <taxon>Salicaceae</taxon>
        <taxon>Saliceae</taxon>
        <taxon>Populus</taxon>
    </lineage>
</organism>
<keyword evidence="1" id="KW-1133">Transmembrane helix</keyword>